<keyword evidence="2" id="KW-0732">Signal</keyword>
<feature type="domain" description="DUF4142" evidence="3">
    <location>
        <begin position="43"/>
        <end position="172"/>
    </location>
</feature>
<proteinExistence type="predicted"/>
<dbReference type="InterPro" id="IPR012347">
    <property type="entry name" value="Ferritin-like"/>
</dbReference>
<dbReference type="Gene3D" id="1.20.1260.10">
    <property type="match status" value="1"/>
</dbReference>
<dbReference type="PANTHER" id="PTHR38593">
    <property type="entry name" value="BLR2558 PROTEIN"/>
    <property type="match status" value="1"/>
</dbReference>
<name>A0A7W7T1G6_9PSEU</name>
<dbReference type="RefSeq" id="WP_184668041.1">
    <property type="nucleotide sequence ID" value="NZ_BAABAI010000015.1"/>
</dbReference>
<dbReference type="Pfam" id="PF13628">
    <property type="entry name" value="DUF4142"/>
    <property type="match status" value="1"/>
</dbReference>
<organism evidence="4 5">
    <name type="scientific">Saccharothrix violaceirubra</name>
    <dbReference type="NCBI Taxonomy" id="413306"/>
    <lineage>
        <taxon>Bacteria</taxon>
        <taxon>Bacillati</taxon>
        <taxon>Actinomycetota</taxon>
        <taxon>Actinomycetes</taxon>
        <taxon>Pseudonocardiales</taxon>
        <taxon>Pseudonocardiaceae</taxon>
        <taxon>Saccharothrix</taxon>
    </lineage>
</organism>
<comment type="caution">
    <text evidence="4">The sequence shown here is derived from an EMBL/GenBank/DDBJ whole genome shotgun (WGS) entry which is preliminary data.</text>
</comment>
<evidence type="ECO:0000256" key="1">
    <source>
        <dbReference type="SAM" id="Phobius"/>
    </source>
</evidence>
<feature type="chain" id="PRO_5030769477" evidence="2">
    <location>
        <begin position="24"/>
        <end position="233"/>
    </location>
</feature>
<accession>A0A7W7T1G6</accession>
<feature type="transmembrane region" description="Helical" evidence="1">
    <location>
        <begin position="207"/>
        <end position="226"/>
    </location>
</feature>
<keyword evidence="1" id="KW-0812">Transmembrane</keyword>
<evidence type="ECO:0000256" key="2">
    <source>
        <dbReference type="SAM" id="SignalP"/>
    </source>
</evidence>
<dbReference type="Proteomes" id="UP000542674">
    <property type="component" value="Unassembled WGS sequence"/>
</dbReference>
<dbReference type="AlphaFoldDB" id="A0A7W7T1G6"/>
<keyword evidence="1" id="KW-1133">Transmembrane helix</keyword>
<reference evidence="4 5" key="1">
    <citation type="submission" date="2020-08" db="EMBL/GenBank/DDBJ databases">
        <title>Sequencing the genomes of 1000 actinobacteria strains.</title>
        <authorList>
            <person name="Klenk H.-P."/>
        </authorList>
    </citation>
    <scope>NUCLEOTIDE SEQUENCE [LARGE SCALE GENOMIC DNA]</scope>
    <source>
        <strain evidence="4 5">DSM 45084</strain>
    </source>
</reference>
<dbReference type="PANTHER" id="PTHR38593:SF1">
    <property type="entry name" value="BLR2558 PROTEIN"/>
    <property type="match status" value="1"/>
</dbReference>
<dbReference type="InterPro" id="IPR025419">
    <property type="entry name" value="DUF4142"/>
</dbReference>
<keyword evidence="1" id="KW-0472">Membrane</keyword>
<evidence type="ECO:0000259" key="3">
    <source>
        <dbReference type="Pfam" id="PF13628"/>
    </source>
</evidence>
<feature type="signal peptide" evidence="2">
    <location>
        <begin position="1"/>
        <end position="23"/>
    </location>
</feature>
<keyword evidence="5" id="KW-1185">Reference proteome</keyword>
<gene>
    <name evidence="4" type="ORF">F4559_002150</name>
</gene>
<protein>
    <submittedName>
        <fullName evidence="4">Putative outer membrane protein</fullName>
    </submittedName>
</protein>
<sequence length="233" mass="24626">MSPKLLTTILLGLVLLLGGTAHADDPPAGTVRQTPLGPVTAADLDLLVKVRQAGLWEMPMGEEAQTRASSPRVRDVGRQLAADHRFLDDRVTALAGLLGVPLPAEPNADQRSWMAELRGRSGPDFDVAFADRLRAAHGKVFAFVAKVRTETTNDAIRRFAQVGVDIVMKHMTLLESTGLVTRAGLAEPVAAAPPGDRASTTSPGVPAVLLLCLVGVAATLGLLRLIRPRDTVA</sequence>
<evidence type="ECO:0000313" key="4">
    <source>
        <dbReference type="EMBL" id="MBB4964791.1"/>
    </source>
</evidence>
<dbReference type="EMBL" id="JACHJS010000001">
    <property type="protein sequence ID" value="MBB4964791.1"/>
    <property type="molecule type" value="Genomic_DNA"/>
</dbReference>
<evidence type="ECO:0000313" key="5">
    <source>
        <dbReference type="Proteomes" id="UP000542674"/>
    </source>
</evidence>